<evidence type="ECO:0000256" key="3">
    <source>
        <dbReference type="ARBA" id="ARBA00019619"/>
    </source>
</evidence>
<organism evidence="12 13">
    <name type="scientific">Trichosporon asahii var. asahii (strain ATCC 90039 / CBS 2479 / JCM 2466 / KCTC 7840 / NBRC 103889/ NCYC 2677 / UAMH 7654)</name>
    <name type="common">Yeast</name>
    <dbReference type="NCBI Taxonomy" id="1186058"/>
    <lineage>
        <taxon>Eukaryota</taxon>
        <taxon>Fungi</taxon>
        <taxon>Dikarya</taxon>
        <taxon>Basidiomycota</taxon>
        <taxon>Agaricomycotina</taxon>
        <taxon>Tremellomycetes</taxon>
        <taxon>Trichosporonales</taxon>
        <taxon>Trichosporonaceae</taxon>
        <taxon>Trichosporon</taxon>
    </lineage>
</organism>
<dbReference type="KEGG" id="tasa:A1Q1_00092"/>
<evidence type="ECO:0000256" key="1">
    <source>
        <dbReference type="ARBA" id="ARBA00004123"/>
    </source>
</evidence>
<feature type="domain" description="Mediator complex subunit MED14 N-terminal" evidence="11">
    <location>
        <begin position="175"/>
        <end position="305"/>
    </location>
</feature>
<name>J8TZ75_TRIAS</name>
<evidence type="ECO:0000256" key="6">
    <source>
        <dbReference type="ARBA" id="ARBA00023163"/>
    </source>
</evidence>
<evidence type="ECO:0000256" key="7">
    <source>
        <dbReference type="ARBA" id="ARBA00023242"/>
    </source>
</evidence>
<evidence type="ECO:0000256" key="2">
    <source>
        <dbReference type="ARBA" id="ARBA00007813"/>
    </source>
</evidence>
<keyword evidence="5 9" id="KW-0010">Activator</keyword>
<dbReference type="AlphaFoldDB" id="J8TZ75"/>
<evidence type="ECO:0000259" key="11">
    <source>
        <dbReference type="Pfam" id="PF08638"/>
    </source>
</evidence>
<gene>
    <name evidence="12" type="ORF">A1Q1_00092</name>
</gene>
<dbReference type="GO" id="GO:0070847">
    <property type="term" value="C:core mediator complex"/>
    <property type="evidence" value="ECO:0007669"/>
    <property type="project" value="TreeGrafter"/>
</dbReference>
<comment type="subunit">
    <text evidence="9">Component of the Mediator complex.</text>
</comment>
<evidence type="ECO:0000256" key="5">
    <source>
        <dbReference type="ARBA" id="ARBA00023159"/>
    </source>
</evidence>
<feature type="region of interest" description="Disordered" evidence="10">
    <location>
        <begin position="1"/>
        <end position="58"/>
    </location>
</feature>
<feature type="compositionally biased region" description="Polar residues" evidence="10">
    <location>
        <begin position="31"/>
        <end position="40"/>
    </location>
</feature>
<dbReference type="VEuPathDB" id="FungiDB:A1Q1_00092"/>
<dbReference type="PANTHER" id="PTHR12809">
    <property type="entry name" value="MEDIATOR COMPLEX SUBUNIT"/>
    <property type="match status" value="1"/>
</dbReference>
<evidence type="ECO:0000256" key="4">
    <source>
        <dbReference type="ARBA" id="ARBA00023015"/>
    </source>
</evidence>
<feature type="region of interest" description="Disordered" evidence="10">
    <location>
        <begin position="1138"/>
        <end position="1165"/>
    </location>
</feature>
<dbReference type="RefSeq" id="XP_014184408.1">
    <property type="nucleotide sequence ID" value="XM_014328933.1"/>
</dbReference>
<proteinExistence type="inferred from homology"/>
<dbReference type="GO" id="GO:0003712">
    <property type="term" value="F:transcription coregulator activity"/>
    <property type="evidence" value="ECO:0007669"/>
    <property type="project" value="UniProtKB-UniRule"/>
</dbReference>
<feature type="compositionally biased region" description="Low complexity" evidence="10">
    <location>
        <begin position="21"/>
        <end position="30"/>
    </location>
</feature>
<dbReference type="GO" id="GO:0006357">
    <property type="term" value="P:regulation of transcription by RNA polymerase II"/>
    <property type="evidence" value="ECO:0007669"/>
    <property type="project" value="InterPro"/>
</dbReference>
<comment type="subcellular location">
    <subcellularLocation>
        <location evidence="1 9">Nucleus</location>
    </subcellularLocation>
</comment>
<comment type="similarity">
    <text evidence="2 9">Belongs to the Mediator complex subunit 14 family.</text>
</comment>
<protein>
    <recommendedName>
        <fullName evidence="3 9">Mediator of RNA polymerase II transcription subunit 14</fullName>
    </recommendedName>
    <alternativeName>
        <fullName evidence="8 9">Mediator complex subunit 14</fullName>
    </alternativeName>
</protein>
<dbReference type="GeneID" id="25983606"/>
<feature type="compositionally biased region" description="Polar residues" evidence="10">
    <location>
        <begin position="151"/>
        <end position="165"/>
    </location>
</feature>
<dbReference type="PANTHER" id="PTHR12809:SF2">
    <property type="entry name" value="MEDIATOR OF RNA POLYMERASE II TRANSCRIPTION SUBUNIT 14"/>
    <property type="match status" value="1"/>
</dbReference>
<evidence type="ECO:0000313" key="13">
    <source>
        <dbReference type="Proteomes" id="UP000002748"/>
    </source>
</evidence>
<feature type="region of interest" description="Disordered" evidence="10">
    <location>
        <begin position="134"/>
        <end position="180"/>
    </location>
</feature>
<comment type="function">
    <text evidence="9">Component of the Mediator complex, a coactivator involved in the regulated transcription of nearly all RNA polymerase II-dependent genes. Mediator functions as a bridge to convey information from gene-specific regulatory proteins to the basal RNA polymerase II transcription machinery. Mediator is recruited to promoters by direct interactions with regulatory proteins and serves as a scaffold for the assembly of a functional preinitiation complex with RNA polymerase II and the general transcription factors.</text>
</comment>
<evidence type="ECO:0000256" key="9">
    <source>
        <dbReference type="RuleBase" id="RU365082"/>
    </source>
</evidence>
<feature type="compositionally biased region" description="Low complexity" evidence="10">
    <location>
        <begin position="1146"/>
        <end position="1159"/>
    </location>
</feature>
<keyword evidence="7 9" id="KW-0539">Nucleus</keyword>
<dbReference type="GO" id="GO:0016592">
    <property type="term" value="C:mediator complex"/>
    <property type="evidence" value="ECO:0007669"/>
    <property type="project" value="UniProtKB-UniRule"/>
</dbReference>
<dbReference type="InterPro" id="IPR055122">
    <property type="entry name" value="Med14_N"/>
</dbReference>
<evidence type="ECO:0000313" key="12">
    <source>
        <dbReference type="EMBL" id="EJT53085.1"/>
    </source>
</evidence>
<dbReference type="OrthoDB" id="205099at2759"/>
<comment type="caution">
    <text evidence="12">The sequence shown here is derived from an EMBL/GenBank/DDBJ whole genome shotgun (WGS) entry which is preliminary data.</text>
</comment>
<dbReference type="HOGENOM" id="CLU_004632_0_0_1"/>
<feature type="compositionally biased region" description="Basic and acidic residues" evidence="10">
    <location>
        <begin position="169"/>
        <end position="180"/>
    </location>
</feature>
<sequence length="1223" mass="134835">MSYSRVPDGAQSPSGPPTQPPAALHQLPQPVASSSRNPQLGPNPYFRYPTPTPEQIDEELPPYWETENVALGPMLDRLSRKGYGDMKVLVEQTLPPLAMRQKPKQIIEYAKTTRQAVLKYLALLRWKASVDMPSAPTTAPPAAVGAHSFPTPHSNGESNDTSPSSLPIKKPEEQQRGKVTDARRIQQFLEHQNAQHEAAIAHIRHVTSMVETLRERNADLLTAMSLRSAGNYTRLPSMLEESFVPRPKLKPAKVLDTVEKLNKHLLYRLRCVDYLPPSLVVEKVADGRAYVRGGGEAGWRAQLTVAGFDDDARWWLTGVEWEWTAKGQKKGFAPDERQQILDMVNKDILEPRPIPEGKEGSVDAPLVRVTNFLQHLSLSYQLEVLFSQALTLSQQTYRNQLIVDIDRTKKELTLKYWVRPRQAAPGQKRPGGPSTPIVGGIITFAITESKTPISDTERLLREVSAGTDVPADRPVGLELSVKWTVGDAGTGGGLKAGNQMDGSLLRIDSAGLSMKEILGTATKAHASFIARSTFSPLLANPRLALDPLNLPKLIESESAARPVQFIIPLPPAQGAAHFTVSVSATTGLIEIEDSMKDSGQVLENKRLLQTKLATASVNDQKTRLADDLHRLITAVILETIEDKMRQLGMQPTRRIPLRSHELTKTDLQPSSTIFVPLAVSQSHYFVSKITPEGVAYELLWLLRVPMENGGYRMAVGDRTPIDLQKLMERRRTKAHKRARDEDEVQQASDAWNDAQDAQAQAVKCRFDVKAKDLRDMFFYCNALVAQTIVEQQLKDRGIPYIPRYPDESDFPAPFSRSALAGMVPYICVNASELFKDGRATEVAAPQVYFVLKDWWKGSKCSVETIVRLQQASMSNDEAATSGVDPASSSASRAEGIKYDQATSTVRFHAPNIAKCVPDFLEQWERLSKVIIVAGEVNRLNKTEAYRDVRMLSFDLCTATLQYWDGFQVAITYTPTSDSYEVSFFKSDESASPHQLLAPLLSHHLNELTAQPSYVRDALGSNGKQFISLLRATLPLLLEQEALRTQSASEFPALVVRSVFDYRFVWDQFGTTRFALDITLSGNCRSFLLSDGARPRPPSVQVDLSCGVLTPIPNFDRVVQKGYQAARLAKVATPASMSTPGAAVAMTPKTPKTPGAGTQGKDARTPKTPAKVLIANGRAVGMPLPPAIKLDNGATLMCAATVLQDVLRAMVAEIETQVAAYQAK</sequence>
<evidence type="ECO:0000256" key="10">
    <source>
        <dbReference type="SAM" id="MobiDB-lite"/>
    </source>
</evidence>
<evidence type="ECO:0000256" key="8">
    <source>
        <dbReference type="ARBA" id="ARBA00032007"/>
    </source>
</evidence>
<keyword evidence="4 9" id="KW-0805">Transcription regulation</keyword>
<keyword evidence="6 9" id="KW-0804">Transcription</keyword>
<dbReference type="Pfam" id="PF08638">
    <property type="entry name" value="Med14"/>
    <property type="match status" value="1"/>
</dbReference>
<dbReference type="EMBL" id="ALBS01000009">
    <property type="protein sequence ID" value="EJT53085.1"/>
    <property type="molecule type" value="Genomic_DNA"/>
</dbReference>
<dbReference type="InterPro" id="IPR013947">
    <property type="entry name" value="Mediator_Med14"/>
</dbReference>
<dbReference type="Proteomes" id="UP000002748">
    <property type="component" value="Unassembled WGS sequence"/>
</dbReference>
<accession>J8TZ75</accession>
<feature type="compositionally biased region" description="Low complexity" evidence="10">
    <location>
        <begin position="134"/>
        <end position="143"/>
    </location>
</feature>
<reference evidence="12 13" key="1">
    <citation type="journal article" date="2012" name="Eukaryot. Cell">
        <title>Draft genome sequence of CBS 2479, the standard type strain of Trichosporon asahii.</title>
        <authorList>
            <person name="Yang R.Y."/>
            <person name="Li H.T."/>
            <person name="Zhu H."/>
            <person name="Zhou G.P."/>
            <person name="Wang M."/>
            <person name="Wang L."/>
        </authorList>
    </citation>
    <scope>NUCLEOTIDE SEQUENCE [LARGE SCALE GENOMIC DNA]</scope>
    <source>
        <strain evidence="13">ATCC 90039 / CBS 2479 / JCM 2466 / KCTC 7840 / NCYC 2677 / UAMH 7654</strain>
    </source>
</reference>